<feature type="transmembrane region" description="Helical" evidence="1">
    <location>
        <begin position="150"/>
        <end position="172"/>
    </location>
</feature>
<feature type="transmembrane region" description="Helical" evidence="1">
    <location>
        <begin position="61"/>
        <end position="82"/>
    </location>
</feature>
<dbReference type="KEGG" id="vbh:CMV30_07645"/>
<feature type="transmembrane region" description="Helical" evidence="1">
    <location>
        <begin position="12"/>
        <end position="30"/>
    </location>
</feature>
<protein>
    <submittedName>
        <fullName evidence="2">MFS transporter</fullName>
    </submittedName>
</protein>
<feature type="transmembrane region" description="Helical" evidence="1">
    <location>
        <begin position="94"/>
        <end position="110"/>
    </location>
</feature>
<dbReference type="EMBL" id="CP023344">
    <property type="protein sequence ID" value="ATC63829.1"/>
    <property type="molecule type" value="Genomic_DNA"/>
</dbReference>
<sequence>MSAAAPKRENLILNLIFNIALPTLILTKFSGEKSLGTVWGLIIALAFPAGYFLYDFAQRRAANFISIIGFTSVLLTGGLGLMKVGPMGFAIKEAAMPLIIGLVVVLSMGSKRPLVKTILLNDQILDLPRVDAALAERGNRSGLDLLLKRASYALAASFLLSAVLNFGLARYILKSAPGTEAFNAELGRMNALSWPVISLPSMVILMVILWKLIGGIGKLTGLTTDEIFRSKETGKA</sequence>
<feature type="transmembrane region" description="Helical" evidence="1">
    <location>
        <begin position="36"/>
        <end position="54"/>
    </location>
</feature>
<dbReference type="Proteomes" id="UP000217265">
    <property type="component" value="Chromosome"/>
</dbReference>
<evidence type="ECO:0000313" key="2">
    <source>
        <dbReference type="EMBL" id="ATC63829.1"/>
    </source>
</evidence>
<name>A0A290Q567_9BACT</name>
<keyword evidence="3" id="KW-1185">Reference proteome</keyword>
<dbReference type="NCBIfam" id="NF041646">
    <property type="entry name" value="VC0807_fam"/>
    <property type="match status" value="1"/>
</dbReference>
<reference evidence="2 3" key="1">
    <citation type="submission" date="2017-09" db="EMBL/GenBank/DDBJ databases">
        <title>Complete genome sequence of Verrucomicrobial strain HZ-65, isolated from freshwater.</title>
        <authorList>
            <person name="Choi A."/>
        </authorList>
    </citation>
    <scope>NUCLEOTIDE SEQUENCE [LARGE SCALE GENOMIC DNA]</scope>
    <source>
        <strain evidence="2 3">HZ-65</strain>
    </source>
</reference>
<accession>A0A290Q567</accession>
<feature type="transmembrane region" description="Helical" evidence="1">
    <location>
        <begin position="192"/>
        <end position="213"/>
    </location>
</feature>
<proteinExistence type="predicted"/>
<organism evidence="2 3">
    <name type="scientific">Nibricoccus aquaticus</name>
    <dbReference type="NCBI Taxonomy" id="2576891"/>
    <lineage>
        <taxon>Bacteria</taxon>
        <taxon>Pseudomonadati</taxon>
        <taxon>Verrucomicrobiota</taxon>
        <taxon>Opitutia</taxon>
        <taxon>Opitutales</taxon>
        <taxon>Opitutaceae</taxon>
        <taxon>Nibricoccus</taxon>
    </lineage>
</organism>
<keyword evidence="1" id="KW-1133">Transmembrane helix</keyword>
<dbReference type="AlphaFoldDB" id="A0A290Q567"/>
<evidence type="ECO:0000256" key="1">
    <source>
        <dbReference type="SAM" id="Phobius"/>
    </source>
</evidence>
<evidence type="ECO:0000313" key="3">
    <source>
        <dbReference type="Proteomes" id="UP000217265"/>
    </source>
</evidence>
<keyword evidence="1" id="KW-0812">Transmembrane</keyword>
<gene>
    <name evidence="2" type="ORF">CMV30_07645</name>
</gene>
<dbReference type="OrthoDB" id="188353at2"/>
<dbReference type="RefSeq" id="WP_096055461.1">
    <property type="nucleotide sequence ID" value="NZ_CP023344.1"/>
</dbReference>
<keyword evidence="1" id="KW-0472">Membrane</keyword>